<dbReference type="AlphaFoldDB" id="A0A7D9JN09"/>
<organism evidence="1 2">
    <name type="scientific">Paramuricea clavata</name>
    <name type="common">Red gorgonian</name>
    <name type="synonym">Violescent sea-whip</name>
    <dbReference type="NCBI Taxonomy" id="317549"/>
    <lineage>
        <taxon>Eukaryota</taxon>
        <taxon>Metazoa</taxon>
        <taxon>Cnidaria</taxon>
        <taxon>Anthozoa</taxon>
        <taxon>Octocorallia</taxon>
        <taxon>Malacalcyonacea</taxon>
        <taxon>Plexauridae</taxon>
        <taxon>Paramuricea</taxon>
    </lineage>
</organism>
<dbReference type="GO" id="GO:0051684">
    <property type="term" value="P:maintenance of Golgi location"/>
    <property type="evidence" value="ECO:0007669"/>
    <property type="project" value="TreeGrafter"/>
</dbReference>
<proteinExistence type="predicted"/>
<sequence>MDPGAFFTFSIPFDMKGNTKRCPVPLPESYELAIHSREKRVDDWHQLVRESKLAKSQRKQLQAAVQHRFQEWLSDTGNAHQLEGLLPAVTHPK</sequence>
<dbReference type="GO" id="GO:0031616">
    <property type="term" value="C:spindle pole centrosome"/>
    <property type="evidence" value="ECO:0007669"/>
    <property type="project" value="TreeGrafter"/>
</dbReference>
<name>A0A7D9JN09_PARCT</name>
<protein>
    <submittedName>
        <fullName evidence="1">TBCC domain-containing 1-like</fullName>
    </submittedName>
</protein>
<dbReference type="PANTHER" id="PTHR16052">
    <property type="entry name" value="TBCC DOMAIN-CONTAINING PROTEIN 1"/>
    <property type="match status" value="1"/>
</dbReference>
<dbReference type="InterPro" id="IPR039589">
    <property type="entry name" value="TBCC1"/>
</dbReference>
<comment type="caution">
    <text evidence="1">The sequence shown here is derived from an EMBL/GenBank/DDBJ whole genome shotgun (WGS) entry which is preliminary data.</text>
</comment>
<reference evidence="1" key="1">
    <citation type="submission" date="2020-04" db="EMBL/GenBank/DDBJ databases">
        <authorList>
            <person name="Alioto T."/>
            <person name="Alioto T."/>
            <person name="Gomez Garrido J."/>
        </authorList>
    </citation>
    <scope>NUCLEOTIDE SEQUENCE</scope>
    <source>
        <strain evidence="1">A484AB</strain>
    </source>
</reference>
<dbReference type="OrthoDB" id="427777at2759"/>
<evidence type="ECO:0000313" key="2">
    <source>
        <dbReference type="Proteomes" id="UP001152795"/>
    </source>
</evidence>
<accession>A0A7D9JN09</accession>
<dbReference type="GO" id="GO:0051661">
    <property type="term" value="P:maintenance of centrosome location"/>
    <property type="evidence" value="ECO:0007669"/>
    <property type="project" value="TreeGrafter"/>
</dbReference>
<evidence type="ECO:0000313" key="1">
    <source>
        <dbReference type="EMBL" id="CAB4033200.1"/>
    </source>
</evidence>
<gene>
    <name evidence="1" type="ORF">PACLA_8A054409</name>
</gene>
<dbReference type="PANTHER" id="PTHR16052:SF0">
    <property type="entry name" value="TBCC DOMAIN-CONTAINING PROTEIN 1"/>
    <property type="match status" value="1"/>
</dbReference>
<dbReference type="Proteomes" id="UP001152795">
    <property type="component" value="Unassembled WGS sequence"/>
</dbReference>
<dbReference type="EMBL" id="CACRXK020019039">
    <property type="protein sequence ID" value="CAB4033200.1"/>
    <property type="molecule type" value="Genomic_DNA"/>
</dbReference>
<keyword evidence="2" id="KW-1185">Reference proteome</keyword>